<protein>
    <recommendedName>
        <fullName evidence="1">DUF6699 domain-containing protein</fullName>
    </recommendedName>
</protein>
<dbReference type="OrthoDB" id="2783256at2759"/>
<dbReference type="EMBL" id="JAACJM010000005">
    <property type="protein sequence ID" value="KAF5372540.1"/>
    <property type="molecule type" value="Genomic_DNA"/>
</dbReference>
<gene>
    <name evidence="2" type="ORF">D9758_005292</name>
</gene>
<sequence>MPGKHVRFAASPTYYPSSTPTYMPSKKHHYFPQYTAPYSHKPYPTSTSTYSSRTPRIHSLLAYSFHPTLYFDVRLPLSVAITFSSPRLSTRSLSESATDPPVSSMTLYIPHITWSIIVAPSNGLFITVADVVNAIYYTLRIPVMKEEYRAIRSRSNLRRVNTAYERRHERIRDDYAAYQERQGGVRRVDFLVGHTQFLGVSTTGRNFILNLSY</sequence>
<dbReference type="InterPro" id="IPR046522">
    <property type="entry name" value="DUF6699"/>
</dbReference>
<accession>A0A8H5GXC1</accession>
<proteinExistence type="predicted"/>
<comment type="caution">
    <text evidence="2">The sequence shown here is derived from an EMBL/GenBank/DDBJ whole genome shotgun (WGS) entry which is preliminary data.</text>
</comment>
<evidence type="ECO:0000313" key="3">
    <source>
        <dbReference type="Proteomes" id="UP000559256"/>
    </source>
</evidence>
<feature type="domain" description="DUF6699" evidence="1">
    <location>
        <begin position="69"/>
        <end position="203"/>
    </location>
</feature>
<dbReference type="AlphaFoldDB" id="A0A8H5GXC1"/>
<keyword evidence="3" id="KW-1185">Reference proteome</keyword>
<dbReference type="Pfam" id="PF20415">
    <property type="entry name" value="DUF6699"/>
    <property type="match status" value="1"/>
</dbReference>
<name>A0A8H5GXC1_9AGAR</name>
<organism evidence="2 3">
    <name type="scientific">Tetrapyrgos nigripes</name>
    <dbReference type="NCBI Taxonomy" id="182062"/>
    <lineage>
        <taxon>Eukaryota</taxon>
        <taxon>Fungi</taxon>
        <taxon>Dikarya</taxon>
        <taxon>Basidiomycota</taxon>
        <taxon>Agaricomycotina</taxon>
        <taxon>Agaricomycetes</taxon>
        <taxon>Agaricomycetidae</taxon>
        <taxon>Agaricales</taxon>
        <taxon>Marasmiineae</taxon>
        <taxon>Marasmiaceae</taxon>
        <taxon>Tetrapyrgos</taxon>
    </lineage>
</organism>
<reference evidence="2 3" key="1">
    <citation type="journal article" date="2020" name="ISME J.">
        <title>Uncovering the hidden diversity of litter-decomposition mechanisms in mushroom-forming fungi.</title>
        <authorList>
            <person name="Floudas D."/>
            <person name="Bentzer J."/>
            <person name="Ahren D."/>
            <person name="Johansson T."/>
            <person name="Persson P."/>
            <person name="Tunlid A."/>
        </authorList>
    </citation>
    <scope>NUCLEOTIDE SEQUENCE [LARGE SCALE GENOMIC DNA]</scope>
    <source>
        <strain evidence="2 3">CBS 291.85</strain>
    </source>
</reference>
<evidence type="ECO:0000259" key="1">
    <source>
        <dbReference type="Pfam" id="PF20415"/>
    </source>
</evidence>
<evidence type="ECO:0000313" key="2">
    <source>
        <dbReference type="EMBL" id="KAF5372540.1"/>
    </source>
</evidence>
<dbReference type="Proteomes" id="UP000559256">
    <property type="component" value="Unassembled WGS sequence"/>
</dbReference>